<feature type="transmembrane region" description="Helical" evidence="5">
    <location>
        <begin position="246"/>
        <end position="268"/>
    </location>
</feature>
<dbReference type="GO" id="GO:0016020">
    <property type="term" value="C:membrane"/>
    <property type="evidence" value="ECO:0007669"/>
    <property type="project" value="UniProtKB-SubCell"/>
</dbReference>
<dbReference type="OrthoDB" id="9815702at2"/>
<feature type="transmembrane region" description="Helical" evidence="5">
    <location>
        <begin position="381"/>
        <end position="399"/>
    </location>
</feature>
<feature type="transmembrane region" description="Helical" evidence="5">
    <location>
        <begin position="355"/>
        <end position="375"/>
    </location>
</feature>
<gene>
    <name evidence="6" type="ordered locus">Sgly_3003</name>
</gene>
<feature type="transmembrane region" description="Helical" evidence="5">
    <location>
        <begin position="44"/>
        <end position="64"/>
    </location>
</feature>
<dbReference type="RefSeq" id="WP_013626044.1">
    <property type="nucleotide sequence ID" value="NC_015172.1"/>
</dbReference>
<evidence type="ECO:0000256" key="4">
    <source>
        <dbReference type="ARBA" id="ARBA00023136"/>
    </source>
</evidence>
<feature type="transmembrane region" description="Helical" evidence="5">
    <location>
        <begin position="434"/>
        <end position="452"/>
    </location>
</feature>
<evidence type="ECO:0000313" key="6">
    <source>
        <dbReference type="EMBL" id="ADY57272.1"/>
    </source>
</evidence>
<proteinExistence type="predicted"/>
<name>F0SZV1_SYNGF</name>
<dbReference type="KEGG" id="sgy:Sgly_3003"/>
<dbReference type="Proteomes" id="UP000007488">
    <property type="component" value="Chromosome"/>
</dbReference>
<keyword evidence="2 5" id="KW-0812">Transmembrane</keyword>
<dbReference type="InterPro" id="IPR052556">
    <property type="entry name" value="PolySynth_Transporter"/>
</dbReference>
<dbReference type="CDD" id="cd13128">
    <property type="entry name" value="MATE_Wzx_like"/>
    <property type="match status" value="1"/>
</dbReference>
<dbReference type="eggNOG" id="COG2244">
    <property type="taxonomic scope" value="Bacteria"/>
</dbReference>
<evidence type="ECO:0000256" key="3">
    <source>
        <dbReference type="ARBA" id="ARBA00022989"/>
    </source>
</evidence>
<evidence type="ECO:0000256" key="5">
    <source>
        <dbReference type="SAM" id="Phobius"/>
    </source>
</evidence>
<protein>
    <submittedName>
        <fullName evidence="6">Polysaccharide biosynthesis protein</fullName>
    </submittedName>
</protein>
<dbReference type="AlphaFoldDB" id="F0SZV1"/>
<dbReference type="PANTHER" id="PTHR43424:SF1">
    <property type="entry name" value="LOCUS PUTATIVE PROTEIN 1-RELATED"/>
    <property type="match status" value="1"/>
</dbReference>
<organism evidence="6 7">
    <name type="scientific">Syntrophobotulus glycolicus (strain DSM 8271 / FlGlyR)</name>
    <dbReference type="NCBI Taxonomy" id="645991"/>
    <lineage>
        <taxon>Bacteria</taxon>
        <taxon>Bacillati</taxon>
        <taxon>Bacillota</taxon>
        <taxon>Clostridia</taxon>
        <taxon>Eubacteriales</taxon>
        <taxon>Desulfitobacteriaceae</taxon>
        <taxon>Syntrophobotulus</taxon>
    </lineage>
</organism>
<sequence>MDTRLIAKNAAALGISGLAAKAIAAIVGIWVTRYLGPGPFGDYSIAYAYVTTFILAAEMGISQLMVQEGSRDPAVLPQYFGNALLFKAFIAVIVYLLMLGFIPAGYSGNTKWMIVILGMAVGFNALNQTVYNYYQATQEMYLAAFYQFFNTLLIGVLTMGVIFLNRGVVAITVTHLLSYIVISVLLWLALRGKIKPRVVMDEMKRMVVSGLPFGIHRLFYLFYFQLSILVLSLICTNVEVGVFSAAYKLVLMLVFLPGLLTSAIYPVLFQLGVSDQDRHRQAEEKVFKLLAAVGIPCSTLICVLAAPLTGWLYKGAFDQAIPILMILSWFLAFECMSFTLGDVLTTTNRQWQRALVQGTALIGLYLLTRLFYSYWGIYGAAYAIMVIEVYIFIGYYILVRFGVYNIHIFRQLPLIIASSTAMGFLAYLLRGCHPLLVCSLAGITYVILMGVFDRDFRSVGTDLGRRGLRFVKR</sequence>
<feature type="transmembrane region" description="Helical" evidence="5">
    <location>
        <begin position="141"/>
        <end position="163"/>
    </location>
</feature>
<feature type="transmembrane region" description="Helical" evidence="5">
    <location>
        <begin position="84"/>
        <end position="106"/>
    </location>
</feature>
<dbReference type="Pfam" id="PF01943">
    <property type="entry name" value="Polysacc_synt"/>
    <property type="match status" value="1"/>
</dbReference>
<feature type="transmembrane region" description="Helical" evidence="5">
    <location>
        <begin position="289"/>
        <end position="313"/>
    </location>
</feature>
<evidence type="ECO:0000313" key="7">
    <source>
        <dbReference type="Proteomes" id="UP000007488"/>
    </source>
</evidence>
<feature type="transmembrane region" description="Helical" evidence="5">
    <location>
        <begin position="411"/>
        <end position="428"/>
    </location>
</feature>
<feature type="transmembrane region" description="Helical" evidence="5">
    <location>
        <begin position="211"/>
        <end position="234"/>
    </location>
</feature>
<feature type="transmembrane region" description="Helical" evidence="5">
    <location>
        <begin position="169"/>
        <end position="190"/>
    </location>
</feature>
<dbReference type="InterPro" id="IPR002797">
    <property type="entry name" value="Polysacc_synth"/>
</dbReference>
<keyword evidence="3 5" id="KW-1133">Transmembrane helix</keyword>
<dbReference type="HOGENOM" id="CLU_022017_6_2_9"/>
<reference evidence="7" key="2">
    <citation type="submission" date="2011-02" db="EMBL/GenBank/DDBJ databases">
        <title>The complete genome of Syntrophobotulus glycolicus DSM 8271.</title>
        <authorList>
            <person name="Lucas S."/>
            <person name="Copeland A."/>
            <person name="Lapidus A."/>
            <person name="Bruce D."/>
            <person name="Goodwin L."/>
            <person name="Pitluck S."/>
            <person name="Kyrpides N."/>
            <person name="Mavromatis K."/>
            <person name="Pagani I."/>
            <person name="Ivanova N."/>
            <person name="Mikhailova N."/>
            <person name="Chertkov O."/>
            <person name="Held B."/>
            <person name="Detter J.C."/>
            <person name="Tapia R."/>
            <person name="Han C."/>
            <person name="Land M."/>
            <person name="Hauser L."/>
            <person name="Markowitz V."/>
            <person name="Cheng J.-F."/>
            <person name="Hugenholtz P."/>
            <person name="Woyke T."/>
            <person name="Wu D."/>
            <person name="Spring S."/>
            <person name="Schroeder M."/>
            <person name="Brambilla E."/>
            <person name="Klenk H.-P."/>
            <person name="Eisen J.A."/>
        </authorList>
    </citation>
    <scope>NUCLEOTIDE SEQUENCE [LARGE SCALE GENOMIC DNA]</scope>
    <source>
        <strain evidence="7">DSM 8271 / FlGlyR</strain>
    </source>
</reference>
<comment type="subcellular location">
    <subcellularLocation>
        <location evidence="1">Membrane</location>
        <topology evidence="1">Multi-pass membrane protein</topology>
    </subcellularLocation>
</comment>
<keyword evidence="4 5" id="KW-0472">Membrane</keyword>
<feature type="transmembrane region" description="Helical" evidence="5">
    <location>
        <begin position="12"/>
        <end position="32"/>
    </location>
</feature>
<feature type="transmembrane region" description="Helical" evidence="5">
    <location>
        <begin position="319"/>
        <end position="343"/>
    </location>
</feature>
<keyword evidence="7" id="KW-1185">Reference proteome</keyword>
<evidence type="ECO:0000256" key="1">
    <source>
        <dbReference type="ARBA" id="ARBA00004141"/>
    </source>
</evidence>
<accession>F0SZV1</accession>
<evidence type="ECO:0000256" key="2">
    <source>
        <dbReference type="ARBA" id="ARBA00022692"/>
    </source>
</evidence>
<dbReference type="STRING" id="645991.Sgly_3003"/>
<dbReference type="EMBL" id="CP002547">
    <property type="protein sequence ID" value="ADY57272.1"/>
    <property type="molecule type" value="Genomic_DNA"/>
</dbReference>
<feature type="transmembrane region" description="Helical" evidence="5">
    <location>
        <begin position="112"/>
        <end position="134"/>
    </location>
</feature>
<dbReference type="PANTHER" id="PTHR43424">
    <property type="entry name" value="LOCUS PUTATIVE PROTEIN 1-RELATED"/>
    <property type="match status" value="1"/>
</dbReference>
<reference evidence="6 7" key="1">
    <citation type="journal article" date="2011" name="Stand. Genomic Sci.">
        <title>Complete genome sequence of Syntrophobotulus glycolicus type strain (FlGlyR).</title>
        <authorList>
            <person name="Han C."/>
            <person name="Mwirichia R."/>
            <person name="Chertkov O."/>
            <person name="Held B."/>
            <person name="Lapidus A."/>
            <person name="Nolan M."/>
            <person name="Lucas S."/>
            <person name="Hammon N."/>
            <person name="Deshpande S."/>
            <person name="Cheng J.F."/>
            <person name="Tapia R."/>
            <person name="Goodwin L."/>
            <person name="Pitluck S."/>
            <person name="Huntemann M."/>
            <person name="Liolios K."/>
            <person name="Ivanova N."/>
            <person name="Pagani I."/>
            <person name="Mavromatis K."/>
            <person name="Ovchinikova G."/>
            <person name="Pati A."/>
            <person name="Chen A."/>
            <person name="Palaniappan K."/>
            <person name="Land M."/>
            <person name="Hauser L."/>
            <person name="Brambilla E.M."/>
            <person name="Rohde M."/>
            <person name="Spring S."/>
            <person name="Sikorski J."/>
            <person name="Goker M."/>
            <person name="Woyke T."/>
            <person name="Bristow J."/>
            <person name="Eisen J.A."/>
            <person name="Markowitz V."/>
            <person name="Hugenholtz P."/>
            <person name="Kyrpides N.C."/>
            <person name="Klenk H.P."/>
            <person name="Detter J.C."/>
        </authorList>
    </citation>
    <scope>NUCLEOTIDE SEQUENCE [LARGE SCALE GENOMIC DNA]</scope>
    <source>
        <strain evidence="7">DSM 8271 / FlGlyR</strain>
    </source>
</reference>